<dbReference type="PANTHER" id="PTHR42834">
    <property type="entry name" value="ENDONUCLEASE/EXONUCLEASE/PHOSPHATASE FAMILY PROTEIN (AFU_ORTHOLOGUE AFUA_3G09210)"/>
    <property type="match status" value="1"/>
</dbReference>
<sequence length="1333" mass="143444">MKRKLLFKIFFPLFLFFTNLVLSQAVFINEFHYDNESTDEGEAIEIAGPAGTDLSLYSIVLYNGGNNSAYGTFPLSGLIPDQQNGFGTYVLTFPTNGLQNGAPDGFALVKGEEVIQFLSYEGVMTAEYGPATGMTSVDVGVAEDGNTPVGYSLQLAGEGQDYTQFTWQPEAQNTFGSLNNNQSFGGDPVEPQPEPEPEPEPELPPAPAVDIIFINEIHYDNAGADQQEGVEIAGTAGTDLSGYQILLYNGSATQLKLYNPSTTLEGVIPAQQNGFGTVFFPITGIQNGDPDGIALVDPDGNLLQFLSYGGTFVPVDGPAAGIESTDIGVKQTSSTPIGYSLQLTGEGSSYADFTWAPEAQKTYSAVNTGQTFLSPEPVLFINEFHYDTAGTDSGEAIEVAGTAGLDLSDYSIILYNGSNGASYATIPLEGILENQQSGYGTKQFTHAGIQNGAPDGFALVKGEEVIQFLSYEGVFTATNGPANGLESTDVGVSENSAPVGTSLQLGGNGFKYEDFTWQESLSNTFGNVNTNQSFGGAVVEPEPEVPGEPGTIAYARAAELGTKLTITGTLTVASEFGNTAFIQDETGGIAIFGNLVTEAGLYKIGDSLRITGSRAVFNDLVQISDLESVEYLGEANEPIEPKSISLSQLEAHRGQLVKITDMVFPGPGQLFFGNSNYLVSDASGEGELRITSTVDGLVGKLQPVTCAEVVGVVGRFRTTNQLQPRNEEDLPCAEPYDPTFPGSEISKEFTFDAVTWNIEWFGDEANSPAARNENSDEIQKEAVKAILLELDADVIAVQEISDEVLFEQMVGEMEGYDFILSDATSYPDSPGGQKVGFIYKSETVSVQASRPMMTSVHPFYEGDGSLFQDYPESADRFFASGRLPFLMEAEVTIDGHKEEMKFIALHARANGSTGAQGRYDMRKYDVEVLKDSLDRYFSNDRVMILGDYNDDVDFTVANVSTTVSTYDSYLDDTANYSVLTSILSEEGYRSYAIGDYDDMIDHIMVTDELFDNYIEGSARVHYEFYTSDFVYTASDHFPVSVRLKHKGLTLTAVEVNDATCNGSETGTATVFVTGGIAPYTYSWSNGQETQTATSLPAGNYNVIVKDYLGDEITAEVTVNEAEALSLLMEDQKVYLGYETSCTTLQPKETVGGTAPFTYLWSTGEISESISVCPSETTSYSLEVTDANGCSITAEVTVEVEDISCGNNSRASKVTVCFNGKPLCVAPNAVPALLKNGASLGSCENENNLVIEETLVSPNPTRGETVVRIKSSKKTNAILKVINLSGRTLQEQEVLIEKGISGFNVNLGKVIPGLYIIKIEGRDFEGKTAKVIKN</sequence>
<gene>
    <name evidence="5" type="ORF">FHG64_03790</name>
</gene>
<dbReference type="InterPro" id="IPR025667">
    <property type="entry name" value="SprB_repeat"/>
</dbReference>
<feature type="domain" description="DUF5689" evidence="4">
    <location>
        <begin position="575"/>
        <end position="729"/>
    </location>
</feature>
<feature type="region of interest" description="Disordered" evidence="2">
    <location>
        <begin position="173"/>
        <end position="206"/>
    </location>
</feature>
<dbReference type="RefSeq" id="WP_139065171.1">
    <property type="nucleotide sequence ID" value="NZ_CP040812.1"/>
</dbReference>
<evidence type="ECO:0000259" key="3">
    <source>
        <dbReference type="Pfam" id="PF03372"/>
    </source>
</evidence>
<reference evidence="5 6" key="1">
    <citation type="submission" date="2019-06" db="EMBL/GenBank/DDBJ databases">
        <title>Complete genome sequence of Antarcticibacterium flavum KCTC 52984T from an Antarctic marine sediment.</title>
        <authorList>
            <person name="Lee Y.M."/>
            <person name="Shin S.C."/>
        </authorList>
    </citation>
    <scope>NUCLEOTIDE SEQUENCE [LARGE SCALE GENOMIC DNA]</scope>
    <source>
        <strain evidence="5 6">KCTC 52984</strain>
    </source>
</reference>
<organism evidence="5 6">
    <name type="scientific">Antarcticibacterium flavum</name>
    <dbReference type="NCBI Taxonomy" id="2058175"/>
    <lineage>
        <taxon>Bacteria</taxon>
        <taxon>Pseudomonadati</taxon>
        <taxon>Bacteroidota</taxon>
        <taxon>Flavobacteriia</taxon>
        <taxon>Flavobacteriales</taxon>
        <taxon>Flavobacteriaceae</taxon>
        <taxon>Antarcticibacterium</taxon>
    </lineage>
</organism>
<dbReference type="SUPFAM" id="SSF56219">
    <property type="entry name" value="DNase I-like"/>
    <property type="match status" value="1"/>
</dbReference>
<evidence type="ECO:0000313" key="5">
    <source>
        <dbReference type="EMBL" id="QCY68585.1"/>
    </source>
</evidence>
<dbReference type="KEGG" id="afla:FHG64_03790"/>
<dbReference type="InterPro" id="IPR036691">
    <property type="entry name" value="Endo/exonu/phosph_ase_sf"/>
</dbReference>
<evidence type="ECO:0000256" key="2">
    <source>
        <dbReference type="SAM" id="MobiDB-lite"/>
    </source>
</evidence>
<protein>
    <submittedName>
        <fullName evidence="5">T9SS type A sorting domain-containing protein</fullName>
    </submittedName>
</protein>
<dbReference type="InterPro" id="IPR026444">
    <property type="entry name" value="Secre_tail"/>
</dbReference>
<dbReference type="GO" id="GO:0003824">
    <property type="term" value="F:catalytic activity"/>
    <property type="evidence" value="ECO:0007669"/>
    <property type="project" value="InterPro"/>
</dbReference>
<keyword evidence="1" id="KW-0732">Signal</keyword>
<keyword evidence="6" id="KW-1185">Reference proteome</keyword>
<evidence type="ECO:0000256" key="1">
    <source>
        <dbReference type="ARBA" id="ARBA00022729"/>
    </source>
</evidence>
<dbReference type="NCBIfam" id="TIGR04183">
    <property type="entry name" value="Por_Secre_tail"/>
    <property type="match status" value="1"/>
</dbReference>
<dbReference type="Gene3D" id="3.60.10.10">
    <property type="entry name" value="Endonuclease/exonuclease/phosphatase"/>
    <property type="match status" value="1"/>
</dbReference>
<dbReference type="InterPro" id="IPR043504">
    <property type="entry name" value="Peptidase_S1_PA_chymotrypsin"/>
</dbReference>
<accession>A0A5B7X028</accession>
<dbReference type="Proteomes" id="UP000309016">
    <property type="component" value="Chromosome"/>
</dbReference>
<dbReference type="Pfam" id="PF03372">
    <property type="entry name" value="Exo_endo_phos"/>
    <property type="match status" value="1"/>
</dbReference>
<evidence type="ECO:0000313" key="6">
    <source>
        <dbReference type="Proteomes" id="UP000309016"/>
    </source>
</evidence>
<dbReference type="PANTHER" id="PTHR42834:SF1">
    <property type="entry name" value="ENDONUCLEASE_EXONUCLEASE_PHOSPHATASE FAMILY PROTEIN (AFU_ORTHOLOGUE AFUA_3G09210)"/>
    <property type="match status" value="1"/>
</dbReference>
<dbReference type="EMBL" id="CP040812">
    <property type="protein sequence ID" value="QCY68585.1"/>
    <property type="molecule type" value="Genomic_DNA"/>
</dbReference>
<dbReference type="Gene3D" id="2.40.10.10">
    <property type="entry name" value="Trypsin-like serine proteases"/>
    <property type="match status" value="1"/>
</dbReference>
<dbReference type="Gene3D" id="2.60.40.740">
    <property type="match status" value="1"/>
</dbReference>
<feature type="compositionally biased region" description="Polar residues" evidence="2">
    <location>
        <begin position="173"/>
        <end position="184"/>
    </location>
</feature>
<evidence type="ECO:0000259" key="4">
    <source>
        <dbReference type="Pfam" id="PF18942"/>
    </source>
</evidence>
<dbReference type="Pfam" id="PF18942">
    <property type="entry name" value="DUF5689"/>
    <property type="match status" value="1"/>
</dbReference>
<feature type="domain" description="Endonuclease/exonuclease/phosphatase" evidence="3">
    <location>
        <begin position="754"/>
        <end position="1036"/>
    </location>
</feature>
<dbReference type="OrthoDB" id="5500612at2"/>
<name>A0A5B7X028_9FLAO</name>
<dbReference type="Pfam" id="PF13573">
    <property type="entry name" value="SprB"/>
    <property type="match status" value="1"/>
</dbReference>
<proteinExistence type="predicted"/>
<dbReference type="InterPro" id="IPR005135">
    <property type="entry name" value="Endo/exonuclease/phosphatase"/>
</dbReference>
<dbReference type="InterPro" id="IPR043744">
    <property type="entry name" value="DUF5689"/>
</dbReference>